<keyword evidence="1" id="KW-0812">Transmembrane</keyword>
<protein>
    <submittedName>
        <fullName evidence="2">Uncharacterized protein</fullName>
    </submittedName>
</protein>
<evidence type="ECO:0000313" key="2">
    <source>
        <dbReference type="EMBL" id="MBA2851206.1"/>
    </source>
</evidence>
<evidence type="ECO:0000313" key="3">
    <source>
        <dbReference type="Proteomes" id="UP000564425"/>
    </source>
</evidence>
<proteinExistence type="predicted"/>
<feature type="transmembrane region" description="Helical" evidence="1">
    <location>
        <begin position="77"/>
        <end position="94"/>
    </location>
</feature>
<name>A0A7J9NZN9_METMI</name>
<keyword evidence="1" id="KW-1133">Transmembrane helix</keyword>
<comment type="caution">
    <text evidence="2">The sequence shown here is derived from an EMBL/GenBank/DDBJ whole genome shotgun (WGS) entry which is preliminary data.</text>
</comment>
<sequence>MIKLISDIIFLISVLILLKTWYNVYEVAMVRYEKFAVRLLITVILCMITIVSLIIPIYLLCYLKILLPAVPVEYIKLQSAFFAIIAVLVNRFIAIKAKNALADYCLKKGIITKRDPEESIFVK</sequence>
<feature type="transmembrane region" description="Helical" evidence="1">
    <location>
        <begin position="37"/>
        <end position="65"/>
    </location>
</feature>
<gene>
    <name evidence="2" type="ORF">HNP86_001337</name>
</gene>
<keyword evidence="1" id="KW-0472">Membrane</keyword>
<accession>A0A7J9NZN9</accession>
<dbReference type="EMBL" id="JACDUH010000001">
    <property type="protein sequence ID" value="MBA2851206.1"/>
    <property type="molecule type" value="Genomic_DNA"/>
</dbReference>
<feature type="transmembrane region" description="Helical" evidence="1">
    <location>
        <begin position="6"/>
        <end position="25"/>
    </location>
</feature>
<reference evidence="2 3" key="1">
    <citation type="submission" date="2020-07" db="EMBL/GenBank/DDBJ databases">
        <title>Genomic Encyclopedia of Type Strains, Phase IV (KMG-V): Genome sequencing to study the core and pangenomes of soil and plant-associated prokaryotes.</title>
        <authorList>
            <person name="Whitman W."/>
        </authorList>
    </citation>
    <scope>NUCLEOTIDE SEQUENCE [LARGE SCALE GENOMIC DNA]</scope>
    <source>
        <strain evidence="2 3">A1</strain>
    </source>
</reference>
<evidence type="ECO:0000256" key="1">
    <source>
        <dbReference type="SAM" id="Phobius"/>
    </source>
</evidence>
<dbReference type="AlphaFoldDB" id="A0A7J9NZN9"/>
<dbReference type="RefSeq" id="WP_181501086.1">
    <property type="nucleotide sequence ID" value="NZ_JACDUH010000001.1"/>
</dbReference>
<dbReference type="Proteomes" id="UP000564425">
    <property type="component" value="Unassembled WGS sequence"/>
</dbReference>
<organism evidence="2 3">
    <name type="scientific">Methanococcus maripaludis</name>
    <name type="common">Methanococcus deltae</name>
    <dbReference type="NCBI Taxonomy" id="39152"/>
    <lineage>
        <taxon>Archaea</taxon>
        <taxon>Methanobacteriati</taxon>
        <taxon>Methanobacteriota</taxon>
        <taxon>Methanomada group</taxon>
        <taxon>Methanococci</taxon>
        <taxon>Methanococcales</taxon>
        <taxon>Methanococcaceae</taxon>
        <taxon>Methanococcus</taxon>
    </lineage>
</organism>